<dbReference type="STRING" id="50990.A0A4Y7PN80"/>
<name>A0A4Y7PN80_9AGAM</name>
<gene>
    <name evidence="2" type="ORF">BD410DRAFT_832359</name>
</gene>
<feature type="compositionally biased region" description="Low complexity" evidence="1">
    <location>
        <begin position="259"/>
        <end position="277"/>
    </location>
</feature>
<feature type="compositionally biased region" description="Polar residues" evidence="1">
    <location>
        <begin position="198"/>
        <end position="211"/>
    </location>
</feature>
<dbReference type="Proteomes" id="UP000294933">
    <property type="component" value="Unassembled WGS sequence"/>
</dbReference>
<feature type="compositionally biased region" description="Low complexity" evidence="1">
    <location>
        <begin position="186"/>
        <end position="197"/>
    </location>
</feature>
<feature type="compositionally biased region" description="Gly residues" evidence="1">
    <location>
        <begin position="571"/>
        <end position="588"/>
    </location>
</feature>
<feature type="compositionally biased region" description="Low complexity" evidence="1">
    <location>
        <begin position="612"/>
        <end position="645"/>
    </location>
</feature>
<keyword evidence="3" id="KW-1185">Reference proteome</keyword>
<protein>
    <submittedName>
        <fullName evidence="2">Uncharacterized protein</fullName>
    </submittedName>
</protein>
<evidence type="ECO:0000313" key="3">
    <source>
        <dbReference type="Proteomes" id="UP000294933"/>
    </source>
</evidence>
<dbReference type="VEuPathDB" id="FungiDB:BD410DRAFT_832359"/>
<evidence type="ECO:0000256" key="1">
    <source>
        <dbReference type="SAM" id="MobiDB-lite"/>
    </source>
</evidence>
<feature type="compositionally biased region" description="Low complexity" evidence="1">
    <location>
        <begin position="217"/>
        <end position="234"/>
    </location>
</feature>
<organism evidence="2 3">
    <name type="scientific">Rickenella mellea</name>
    <dbReference type="NCBI Taxonomy" id="50990"/>
    <lineage>
        <taxon>Eukaryota</taxon>
        <taxon>Fungi</taxon>
        <taxon>Dikarya</taxon>
        <taxon>Basidiomycota</taxon>
        <taxon>Agaricomycotina</taxon>
        <taxon>Agaricomycetes</taxon>
        <taxon>Hymenochaetales</taxon>
        <taxon>Rickenellaceae</taxon>
        <taxon>Rickenella</taxon>
    </lineage>
</organism>
<dbReference type="EMBL" id="ML170257">
    <property type="protein sequence ID" value="TDL15930.1"/>
    <property type="molecule type" value="Genomic_DNA"/>
</dbReference>
<feature type="region of interest" description="Disordered" evidence="1">
    <location>
        <begin position="365"/>
        <end position="645"/>
    </location>
</feature>
<feature type="compositionally biased region" description="Low complexity" evidence="1">
    <location>
        <begin position="365"/>
        <end position="378"/>
    </location>
</feature>
<accession>A0A4Y7PN80</accession>
<feature type="region of interest" description="Disordered" evidence="1">
    <location>
        <begin position="881"/>
        <end position="900"/>
    </location>
</feature>
<evidence type="ECO:0000313" key="2">
    <source>
        <dbReference type="EMBL" id="TDL15930.1"/>
    </source>
</evidence>
<feature type="compositionally biased region" description="Low complexity" evidence="1">
    <location>
        <begin position="428"/>
        <end position="464"/>
    </location>
</feature>
<feature type="region of interest" description="Disordered" evidence="1">
    <location>
        <begin position="118"/>
        <end position="328"/>
    </location>
</feature>
<feature type="compositionally biased region" description="Basic and acidic residues" evidence="1">
    <location>
        <begin position="700"/>
        <end position="715"/>
    </location>
</feature>
<dbReference type="AlphaFoldDB" id="A0A4Y7PN80"/>
<feature type="compositionally biased region" description="Low complexity" evidence="1">
    <location>
        <begin position="556"/>
        <end position="570"/>
    </location>
</feature>
<feature type="region of interest" description="Disordered" evidence="1">
    <location>
        <begin position="696"/>
        <end position="731"/>
    </location>
</feature>
<dbReference type="OrthoDB" id="2553626at2759"/>
<feature type="compositionally biased region" description="Basic and acidic residues" evidence="1">
    <location>
        <begin position="159"/>
        <end position="173"/>
    </location>
</feature>
<feature type="compositionally biased region" description="Low complexity" evidence="1">
    <location>
        <begin position="524"/>
        <end position="539"/>
    </location>
</feature>
<feature type="compositionally biased region" description="Gly residues" evidence="1">
    <location>
        <begin position="890"/>
        <end position="900"/>
    </location>
</feature>
<sequence length="900" mass="92076">MSRPRRLFLHVSALSDQEYAIYSSALHDLLDDADKDSQITDDAELENTVLGAREVRAWMKGRYRDVGSVDQILRMFAPSLGPTDTLTGGQVLAALRLVMHARSGDPVAEGLVFVQATPSSPTTTPSFSKQIQPSSRTSVSELPSADVDTPTPPAKSNPFKRDPTVRRASDGAVHRPSSPPPPIPTTPASTSNTNITPASNSNLKTNPFIQRSKSHVSPSTSLPSPSSTNTLTPSKIPPLPPRKPIALSGSQSANPVIPSFPAFPSSTSSPAAFTGTPSSPPKGASTAVAPPLHPLHPLHSGYPSLTRPHTQSTSHPSPSPSAPLTAGFSSLTTPLMRQSLHASKAGTSLKNAQTALEKARVVEVLRSSGNSSRNSSLSHNHHGSGNGGGHSVDYQNPNLGDRGRRDDSPFNSAAAHGRSRRPAPSPPRSATGSASSLEQVAGARLSVSSSGASSSSSPGGSRSPIHQSIDSPRTRSPPPTHPDRRGSAHAGVGQLQLQQQQREHMSKSPFDTPSSTPFDGPAQSPFTFPSSPGTGTGPTAPRPVRSQSLHHPPGFSPTSLTSVSATTSSSGGAGGNGNGTGAGAGGQGPPVPPRRRRPESVQVLPDSEFVASSSRSTPSLSRHLSLAARPSPSHSSSTASNFNAANKDAPAHAGELTLAMLHKSLTDLHARAQPAIDRARYKAEAGIAKRRGFVKHHGGGRREEGEEELVDRGGMDEGGDGGGFDEGGGGVVGGGGDGGGGFFGGGVVDDDDDDGVGVGGGGAWGSGASGGRAWACAGEVRVRGSALALDGVELPVGAGCLIGEFEETTSAFPPQRIVAGGFGTRGNELGGGVTGADLRLHITARRSAISLARLATSSSFMSLSRSSSGILMSSLASTAERVETQTNSGEGVGGDIQGSV</sequence>
<feature type="compositionally biased region" description="Gly residues" evidence="1">
    <location>
        <begin position="720"/>
        <end position="731"/>
    </location>
</feature>
<proteinExistence type="predicted"/>
<reference evidence="2 3" key="1">
    <citation type="submission" date="2018-06" db="EMBL/GenBank/DDBJ databases">
        <title>A transcriptomic atlas of mushroom development highlights an independent origin of complex multicellularity.</title>
        <authorList>
            <consortium name="DOE Joint Genome Institute"/>
            <person name="Krizsan K."/>
            <person name="Almasi E."/>
            <person name="Merenyi Z."/>
            <person name="Sahu N."/>
            <person name="Viragh M."/>
            <person name="Koszo T."/>
            <person name="Mondo S."/>
            <person name="Kiss B."/>
            <person name="Balint B."/>
            <person name="Kues U."/>
            <person name="Barry K."/>
            <person name="Hegedus J.C."/>
            <person name="Henrissat B."/>
            <person name="Johnson J."/>
            <person name="Lipzen A."/>
            <person name="Ohm R."/>
            <person name="Nagy I."/>
            <person name="Pangilinan J."/>
            <person name="Yan J."/>
            <person name="Xiong Y."/>
            <person name="Grigoriev I.V."/>
            <person name="Hibbett D.S."/>
            <person name="Nagy L.G."/>
        </authorList>
    </citation>
    <scope>NUCLEOTIDE SEQUENCE [LARGE SCALE GENOMIC DNA]</scope>
    <source>
        <strain evidence="2 3">SZMC22713</strain>
    </source>
</reference>
<feature type="compositionally biased region" description="Polar residues" evidence="1">
    <location>
        <begin position="127"/>
        <end position="141"/>
    </location>
</feature>